<feature type="domain" description="HMA" evidence="1">
    <location>
        <begin position="2"/>
        <end position="68"/>
    </location>
</feature>
<dbReference type="InterPro" id="IPR036163">
    <property type="entry name" value="HMA_dom_sf"/>
</dbReference>
<dbReference type="InterPro" id="IPR006121">
    <property type="entry name" value="HMA_dom"/>
</dbReference>
<reference evidence="2 3" key="1">
    <citation type="submission" date="2022-03" db="EMBL/GenBank/DDBJ databases">
        <title>Ignatzschineria rhizosphaerae HR5S32.</title>
        <authorList>
            <person name="Sun J.Q."/>
            <person name="Feng J.Y."/>
        </authorList>
    </citation>
    <scope>NUCLEOTIDE SEQUENCE [LARGE SCALE GENOMIC DNA]</scope>
    <source>
        <strain evidence="2 3">HR5S32</strain>
    </source>
</reference>
<organism evidence="2 3">
    <name type="scientific">Ignatzschineria rhizosphaerae</name>
    <dbReference type="NCBI Taxonomy" id="2923279"/>
    <lineage>
        <taxon>Bacteria</taxon>
        <taxon>Pseudomonadati</taxon>
        <taxon>Pseudomonadota</taxon>
        <taxon>Gammaproteobacteria</taxon>
        <taxon>Cardiobacteriales</taxon>
        <taxon>Ignatzschineriaceae</taxon>
        <taxon>Ignatzschineria</taxon>
    </lineage>
</organism>
<dbReference type="RefSeq" id="WP_242151863.1">
    <property type="nucleotide sequence ID" value="NZ_CP093379.1"/>
</dbReference>
<proteinExistence type="predicted"/>
<evidence type="ECO:0000313" key="3">
    <source>
        <dbReference type="Proteomes" id="UP000829542"/>
    </source>
</evidence>
<dbReference type="PROSITE" id="PS50846">
    <property type="entry name" value="HMA_2"/>
    <property type="match status" value="1"/>
</dbReference>
<dbReference type="Proteomes" id="UP000829542">
    <property type="component" value="Chromosome"/>
</dbReference>
<evidence type="ECO:0000313" key="2">
    <source>
        <dbReference type="EMBL" id="UNM97068.1"/>
    </source>
</evidence>
<dbReference type="Pfam" id="PF00403">
    <property type="entry name" value="HMA"/>
    <property type="match status" value="1"/>
</dbReference>
<name>A0ABY3XAT5_9GAMM</name>
<dbReference type="CDD" id="cd00371">
    <property type="entry name" value="HMA"/>
    <property type="match status" value="1"/>
</dbReference>
<evidence type="ECO:0000259" key="1">
    <source>
        <dbReference type="PROSITE" id="PS50846"/>
    </source>
</evidence>
<dbReference type="Gene3D" id="3.30.70.100">
    <property type="match status" value="1"/>
</dbReference>
<dbReference type="EMBL" id="CP093379">
    <property type="protein sequence ID" value="UNM97068.1"/>
    <property type="molecule type" value="Genomic_DNA"/>
</dbReference>
<dbReference type="SUPFAM" id="SSF55008">
    <property type="entry name" value="HMA, heavy metal-associated domain"/>
    <property type="match status" value="1"/>
</dbReference>
<gene>
    <name evidence="2" type="ORF">MMG00_04235</name>
</gene>
<accession>A0ABY3XAT5</accession>
<sequence>MKTVTFSIPEISCGHCTSSIEDALKALAGIESVSTSIDDKTATVEFVANSINEAAIIDAIDDIGFTATVK</sequence>
<keyword evidence="3" id="KW-1185">Reference proteome</keyword>
<protein>
    <submittedName>
        <fullName evidence="2">Heavy-metal-associated domain-containing protein</fullName>
    </submittedName>
</protein>